<gene>
    <name evidence="1" type="ORF">COLSTE_01376</name>
</gene>
<name>B6GBB8_9ACTN</name>
<sequence>MLGCARAARKSSLPATGATIVTGGGELGKLYALGQGNVSVRTRSIRMGPCAADSTSLC</sequence>
<organism evidence="1 2">
    <name type="scientific">Collinsella stercoris DSM 13279</name>
    <dbReference type="NCBI Taxonomy" id="445975"/>
    <lineage>
        <taxon>Bacteria</taxon>
        <taxon>Bacillati</taxon>
        <taxon>Actinomycetota</taxon>
        <taxon>Coriobacteriia</taxon>
        <taxon>Coriobacteriales</taxon>
        <taxon>Coriobacteriaceae</taxon>
        <taxon>Collinsella</taxon>
    </lineage>
</organism>
<dbReference type="EMBL" id="ABXJ01000072">
    <property type="protein sequence ID" value="EEA90435.1"/>
    <property type="molecule type" value="Genomic_DNA"/>
</dbReference>
<dbReference type="HOGENOM" id="CLU_2971644_0_0_11"/>
<dbReference type="AlphaFoldDB" id="B6GBB8"/>
<evidence type="ECO:0000313" key="1">
    <source>
        <dbReference type="EMBL" id="EEA90435.1"/>
    </source>
</evidence>
<reference evidence="1 2" key="1">
    <citation type="submission" date="2008-10" db="EMBL/GenBank/DDBJ databases">
        <title>Draft genome sequence of Collinsella stercoris (DSM 13279).</title>
        <authorList>
            <person name="Sudarsanam P."/>
            <person name="Ley R."/>
            <person name="Guruge J."/>
            <person name="Turnbaugh P.J."/>
            <person name="Mahowald M."/>
            <person name="Liep D."/>
            <person name="Gordon J."/>
        </authorList>
    </citation>
    <scope>NUCLEOTIDE SEQUENCE [LARGE SCALE GENOMIC DNA]</scope>
    <source>
        <strain evidence="1 2">DSM 13279</strain>
    </source>
</reference>
<proteinExistence type="predicted"/>
<dbReference type="Proteomes" id="UP000003560">
    <property type="component" value="Unassembled WGS sequence"/>
</dbReference>
<comment type="caution">
    <text evidence="1">The sequence shown here is derived from an EMBL/GenBank/DDBJ whole genome shotgun (WGS) entry which is preliminary data.</text>
</comment>
<protein>
    <submittedName>
        <fullName evidence="1">Uncharacterized protein</fullName>
    </submittedName>
</protein>
<evidence type="ECO:0000313" key="2">
    <source>
        <dbReference type="Proteomes" id="UP000003560"/>
    </source>
</evidence>
<reference evidence="1 2" key="2">
    <citation type="submission" date="2008-10" db="EMBL/GenBank/DDBJ databases">
        <authorList>
            <person name="Fulton L."/>
            <person name="Clifton S."/>
            <person name="Fulton B."/>
            <person name="Xu J."/>
            <person name="Minx P."/>
            <person name="Pepin K.H."/>
            <person name="Johnson M."/>
            <person name="Thiruvilangam P."/>
            <person name="Bhonagiri V."/>
            <person name="Nash W.E."/>
            <person name="Mardis E.R."/>
            <person name="Wilson R.K."/>
        </authorList>
    </citation>
    <scope>NUCLEOTIDE SEQUENCE [LARGE SCALE GENOMIC DNA]</scope>
    <source>
        <strain evidence="1 2">DSM 13279</strain>
    </source>
</reference>
<accession>B6GBB8</accession>
<keyword evidence="2" id="KW-1185">Reference proteome</keyword>